<proteinExistence type="inferred from homology"/>
<dbReference type="Proteomes" id="UP000694232">
    <property type="component" value="Chromosome 2"/>
</dbReference>
<feature type="region of interest" description="Disordered" evidence="2">
    <location>
        <begin position="652"/>
        <end position="687"/>
    </location>
</feature>
<dbReference type="KEGG" id="vos:KNV97_01950"/>
<evidence type="ECO:0000256" key="2">
    <source>
        <dbReference type="SAM" id="MobiDB-lite"/>
    </source>
</evidence>
<feature type="domain" description="Gp5/Type VI secretion system Vgr C-terminal trimerisation" evidence="4">
    <location>
        <begin position="477"/>
        <end position="578"/>
    </location>
</feature>
<reference evidence="5" key="1">
    <citation type="submission" date="2021-06" db="EMBL/GenBank/DDBJ databases">
        <title>Vibrio nov. sp., novel gut bacterium isolated from Yellow Sea oyster.</title>
        <authorList>
            <person name="Muhammad N."/>
            <person name="Nguyen T.H."/>
            <person name="Lee Y.-J."/>
            <person name="Ko J."/>
            <person name="Kim S.-G."/>
        </authorList>
    </citation>
    <scope>NUCLEOTIDE SEQUENCE</scope>
    <source>
        <strain evidence="5">OG9-811</strain>
    </source>
</reference>
<dbReference type="InterPro" id="IPR006533">
    <property type="entry name" value="T6SS_Vgr_RhsGE"/>
</dbReference>
<dbReference type="InterPro" id="IPR050708">
    <property type="entry name" value="T6SS_VgrG/RHS"/>
</dbReference>
<accession>A0A975U8K1</accession>
<evidence type="ECO:0000259" key="3">
    <source>
        <dbReference type="Pfam" id="PF04717"/>
    </source>
</evidence>
<feature type="compositionally biased region" description="Basic and acidic residues" evidence="2">
    <location>
        <begin position="673"/>
        <end position="687"/>
    </location>
</feature>
<dbReference type="InterPro" id="IPR006531">
    <property type="entry name" value="Gp5/Vgr_OB"/>
</dbReference>
<dbReference type="PANTHER" id="PTHR32305">
    <property type="match status" value="1"/>
</dbReference>
<evidence type="ECO:0000256" key="1">
    <source>
        <dbReference type="ARBA" id="ARBA00005558"/>
    </source>
</evidence>
<evidence type="ECO:0000313" key="6">
    <source>
        <dbReference type="Proteomes" id="UP000694232"/>
    </source>
</evidence>
<name>A0A975U8K1_9VIBR</name>
<feature type="domain" description="Gp5/Type VI secretion system Vgr protein OB-fold" evidence="3">
    <location>
        <begin position="393"/>
        <end position="459"/>
    </location>
</feature>
<dbReference type="Pfam" id="PF22178">
    <property type="entry name" value="Gp5_trimer_C"/>
    <property type="match status" value="1"/>
</dbReference>
<protein>
    <submittedName>
        <fullName evidence="5">Type VI secretion system tip protein VgrG</fullName>
    </submittedName>
</protein>
<dbReference type="Pfam" id="PF04717">
    <property type="entry name" value="Phage_base_V"/>
    <property type="match status" value="1"/>
</dbReference>
<dbReference type="InterPro" id="IPR054030">
    <property type="entry name" value="Gp5_Vgr_C"/>
</dbReference>
<dbReference type="NCBIfam" id="TIGR03361">
    <property type="entry name" value="VI_Rhs_Vgr"/>
    <property type="match status" value="1"/>
</dbReference>
<dbReference type="RefSeq" id="WP_218561987.1">
    <property type="nucleotide sequence ID" value="NZ_CP076642.1"/>
</dbReference>
<keyword evidence="6" id="KW-1185">Reference proteome</keyword>
<dbReference type="Pfam" id="PF05954">
    <property type="entry name" value="Phage_GPD"/>
    <property type="match status" value="1"/>
</dbReference>
<evidence type="ECO:0000313" key="5">
    <source>
        <dbReference type="EMBL" id="QXO16301.1"/>
    </source>
</evidence>
<evidence type="ECO:0000259" key="4">
    <source>
        <dbReference type="Pfam" id="PF22178"/>
    </source>
</evidence>
<comment type="similarity">
    <text evidence="1">Belongs to the VgrG protein family.</text>
</comment>
<dbReference type="InterPro" id="IPR017847">
    <property type="entry name" value="T6SS_RhsGE_Vgr_subset"/>
</dbReference>
<sequence>MAKLQFILSVDGMPEDTFVVTEYRGKESVSDSVMSGCVTCYGFRYEIDLASRQSGIKASQVVDKSAQLTVLRNGQPVQFVHGIVRQFGQADIGHHHTFYNLTLVPALERLSLRQNSRIFQLKTVEQIITTILQEMGIDNFSFSLKRTLSQREFCVQYRETDLAFVHRLAAEEGLVYHIQQSDGKHTVCFSDDSALIAKFAQPVPYNGLSGGQVDGSYVSSFTLVNQSEPSHLTMQDYSFKKPDYGFLQQQSGTDLSFQQSTYEHFDYPGRYKDDTSGAAFSRIRLEYLRRDAVHAVGKSNHAGIQAGIKFDLTDNLEPSANRDWLVVEVSHQGTQPQALEEEGGSGQTSYSNQFKVIPANLTWRAAPVAKPHVDGPMIGEVVGPAGEEIFCDEHGRVKVHFPWDRESQQDEHSSCWVRVSQGWAGAQYGFVTIPRIGHEVIVSFLHGDPDQPIITGRTYHATNVAPYLLPNHKTRTVLKTQTHQGEGSNEIRFEDQASIEQIYIHAQKDQDVVINNIHRESVGLDFHSHIGRHQYELVTENVHRSIGKNVTEELGQDHHIKVGRNLVQRVLGKINRWVTGGVISKIDGGVSTQIAASEEKQIGANQRVAVSNESYLKAADIVLDAGNSLTIKGPGGFIKLDSAGVTISGAKVKINDGGSPGTGTAPAVTQPDEPDKPQQPDAPDRRG</sequence>
<organism evidence="5 6">
    <name type="scientific">Vibrio ostreae</name>
    <dbReference type="NCBI Taxonomy" id="2841925"/>
    <lineage>
        <taxon>Bacteria</taxon>
        <taxon>Pseudomonadati</taxon>
        <taxon>Pseudomonadota</taxon>
        <taxon>Gammaproteobacteria</taxon>
        <taxon>Vibrionales</taxon>
        <taxon>Vibrionaceae</taxon>
        <taxon>Vibrio</taxon>
    </lineage>
</organism>
<dbReference type="AlphaFoldDB" id="A0A975U8K1"/>
<dbReference type="EMBL" id="CP076642">
    <property type="protein sequence ID" value="QXO16301.1"/>
    <property type="molecule type" value="Genomic_DNA"/>
</dbReference>
<dbReference type="NCBIfam" id="TIGR01646">
    <property type="entry name" value="vgr_GE"/>
    <property type="match status" value="1"/>
</dbReference>
<gene>
    <name evidence="5" type="primary">VgrG</name>
    <name evidence="5" type="ORF">KNV97_01950</name>
</gene>
<dbReference type="PANTHER" id="PTHR32305:SF11">
    <property type="entry name" value="TYPE VI SECRETION SYSTEM SPIKE PROTEIN VGRG3"/>
    <property type="match status" value="1"/>
</dbReference>